<evidence type="ECO:0000313" key="3">
    <source>
        <dbReference type="EMBL" id="KAJ4366782.1"/>
    </source>
</evidence>
<dbReference type="Proteomes" id="UP001140560">
    <property type="component" value="Unassembled WGS sequence"/>
</dbReference>
<organism evidence="3 4">
    <name type="scientific">Neocucurbitaria cava</name>
    <dbReference type="NCBI Taxonomy" id="798079"/>
    <lineage>
        <taxon>Eukaryota</taxon>
        <taxon>Fungi</taxon>
        <taxon>Dikarya</taxon>
        <taxon>Ascomycota</taxon>
        <taxon>Pezizomycotina</taxon>
        <taxon>Dothideomycetes</taxon>
        <taxon>Pleosporomycetidae</taxon>
        <taxon>Pleosporales</taxon>
        <taxon>Pleosporineae</taxon>
        <taxon>Cucurbitariaceae</taxon>
        <taxon>Neocucurbitaria</taxon>
    </lineage>
</organism>
<evidence type="ECO:0000313" key="4">
    <source>
        <dbReference type="Proteomes" id="UP001140560"/>
    </source>
</evidence>
<protein>
    <submittedName>
        <fullName evidence="3">Uncharacterized protein</fullName>
    </submittedName>
</protein>
<dbReference type="AlphaFoldDB" id="A0A9W8Y4I3"/>
<dbReference type="EMBL" id="JAPEUY010000013">
    <property type="protein sequence ID" value="KAJ4366782.1"/>
    <property type="molecule type" value="Genomic_DNA"/>
</dbReference>
<dbReference type="OrthoDB" id="3794025at2759"/>
<feature type="region of interest" description="Disordered" evidence="2">
    <location>
        <begin position="1"/>
        <end position="105"/>
    </location>
</feature>
<comment type="caution">
    <text evidence="3">The sequence shown here is derived from an EMBL/GenBank/DDBJ whole genome shotgun (WGS) entry which is preliminary data.</text>
</comment>
<feature type="region of interest" description="Disordered" evidence="2">
    <location>
        <begin position="119"/>
        <end position="173"/>
    </location>
</feature>
<feature type="region of interest" description="Disordered" evidence="2">
    <location>
        <begin position="197"/>
        <end position="277"/>
    </location>
</feature>
<feature type="compositionally biased region" description="Low complexity" evidence="2">
    <location>
        <begin position="619"/>
        <end position="633"/>
    </location>
</feature>
<feature type="compositionally biased region" description="Basic and acidic residues" evidence="2">
    <location>
        <begin position="27"/>
        <end position="43"/>
    </location>
</feature>
<gene>
    <name evidence="3" type="ORF">N0V83_007307</name>
</gene>
<proteinExistence type="predicted"/>
<evidence type="ECO:0000256" key="2">
    <source>
        <dbReference type="SAM" id="MobiDB-lite"/>
    </source>
</evidence>
<feature type="region of interest" description="Disordered" evidence="2">
    <location>
        <begin position="609"/>
        <end position="633"/>
    </location>
</feature>
<feature type="coiled-coil region" evidence="1">
    <location>
        <begin position="280"/>
        <end position="314"/>
    </location>
</feature>
<keyword evidence="1" id="KW-0175">Coiled coil</keyword>
<feature type="compositionally biased region" description="Low complexity" evidence="2">
    <location>
        <begin position="157"/>
        <end position="169"/>
    </location>
</feature>
<feature type="region of interest" description="Disordered" evidence="2">
    <location>
        <begin position="551"/>
        <end position="589"/>
    </location>
</feature>
<evidence type="ECO:0000256" key="1">
    <source>
        <dbReference type="SAM" id="Coils"/>
    </source>
</evidence>
<feature type="compositionally biased region" description="Pro residues" evidence="2">
    <location>
        <begin position="573"/>
        <end position="585"/>
    </location>
</feature>
<accession>A0A9W8Y4I3</accession>
<keyword evidence="4" id="KW-1185">Reference proteome</keyword>
<feature type="compositionally biased region" description="Basic and acidic residues" evidence="2">
    <location>
        <begin position="132"/>
        <end position="146"/>
    </location>
</feature>
<reference evidence="3" key="1">
    <citation type="submission" date="2022-10" db="EMBL/GenBank/DDBJ databases">
        <title>Tapping the CABI collections for fungal endophytes: first genome assemblies for Collariella, Neodidymelliopsis, Ascochyta clinopodiicola, Didymella pomorum, Didymosphaeria variabile, Neocosmospora piperis and Neocucurbitaria cava.</title>
        <authorList>
            <person name="Hill R."/>
        </authorList>
    </citation>
    <scope>NUCLEOTIDE SEQUENCE</scope>
    <source>
        <strain evidence="3">IMI 356814</strain>
    </source>
</reference>
<name>A0A9W8Y4I3_9PLEO</name>
<sequence length="748" mass="81883">MDTAPVGPPADIELLSDGQGLVESDLSETKSTKTDIETVEHVDPAPMVETSDCVQQIKLDSPFHSPKSDAGTNPSDTSLEEGEISENILEVTPASESEAVGTQNDIDDEIDFQEMTDIKEEPTVTDSSTEFKSVEADSRGMAKIEEASQVEEIPAPATSSTSASTETAAKSQESLLHAAVEQCQDLKVDQHIAAIASEEATDKDAKETDVETPADPVPTRSVPPHLRPHLQPPVPRQYGIADSKHATSTAEVSRIPDAPRAFRSQYAPYQPRYDNDSEPLARTRAQLMKTQNELNAARKSLAQIRATVESEQQQRIEAAFSSMLSTLLQKQGEAISSKASFEAKERDLSHRERMIQQFEIYLAEGQKQVKYQLEEQGIRAMDTVDRALIEREADLVAQKGISDFQGKLAIQAERLHLREAAQTMREQQYKALVRDAITSEVLQTAVSREKAAVLGREEYARGFDAGKEEGKKEIIDEVQQGAFIRGYAACRRVQTALHDLRAGRIARDSEKLDFLFDAGHVENLFNRGVQIGRLEGGNAAAMVNGGELKGLQKATKGAEEEEVKVDEQMVRNQPPPPQAPPPPSRPTFASQLRATAPTFHNGHFVLANNGASAPPTPTSAPTANTAPTSMTKMNGINGINTTGITNETNSINGTKSINLATNGTNGINSMNENAQVNSIKPPTPPFLARATQGIYAGRRILRYEDSDEDEDEHDNHNLHQNLNQNLELKQDQNLTQDHNRNQLLIDLS</sequence>
<feature type="compositionally biased region" description="Basic and acidic residues" evidence="2">
    <location>
        <begin position="200"/>
        <end position="209"/>
    </location>
</feature>